<comment type="caution">
    <text evidence="4">The sequence shown here is derived from an EMBL/GenBank/DDBJ whole genome shotgun (WGS) entry which is preliminary data.</text>
</comment>
<protein>
    <submittedName>
        <fullName evidence="4">Cadherin-like beta sandwich domain-containing protein</fullName>
    </submittedName>
</protein>
<dbReference type="InterPro" id="IPR006860">
    <property type="entry name" value="FecR"/>
</dbReference>
<feature type="region of interest" description="Disordered" evidence="1">
    <location>
        <begin position="286"/>
        <end position="315"/>
    </location>
</feature>
<keyword evidence="5" id="KW-1185">Reference proteome</keyword>
<evidence type="ECO:0000259" key="2">
    <source>
        <dbReference type="Pfam" id="PF04773"/>
    </source>
</evidence>
<evidence type="ECO:0000313" key="5">
    <source>
        <dbReference type="Proteomes" id="UP001153387"/>
    </source>
</evidence>
<dbReference type="Proteomes" id="UP001153387">
    <property type="component" value="Unassembled WGS sequence"/>
</dbReference>
<name>A0A9X4QQ24_9BACL</name>
<dbReference type="InterPro" id="IPR025883">
    <property type="entry name" value="Cadherin-like_domain"/>
</dbReference>
<accession>A0A9X4QQ24</accession>
<dbReference type="PANTHER" id="PTHR14776:SF1">
    <property type="entry name" value="CADHERIN-LIKE AND PC-ESTERASE DOMAIN-CONTAINING PROTEIN 1"/>
    <property type="match status" value="1"/>
</dbReference>
<feature type="domain" description="Cadherin-like beta-sandwich-like" evidence="3">
    <location>
        <begin position="632"/>
        <end position="713"/>
    </location>
</feature>
<evidence type="ECO:0000256" key="1">
    <source>
        <dbReference type="SAM" id="MobiDB-lite"/>
    </source>
</evidence>
<dbReference type="Pfam" id="PF04773">
    <property type="entry name" value="FecR"/>
    <property type="match status" value="1"/>
</dbReference>
<gene>
    <name evidence="4" type="ORF">OMP38_29395</name>
</gene>
<dbReference type="PANTHER" id="PTHR14776">
    <property type="entry name" value="CADHERIN-LIKE AND PC-ESTERASE DOMAIN-CONTAINING PROTEIN 1"/>
    <property type="match status" value="1"/>
</dbReference>
<dbReference type="AlphaFoldDB" id="A0A9X4QQ24"/>
<dbReference type="RefSeq" id="WP_277568229.1">
    <property type="nucleotide sequence ID" value="NZ_JAPDHZ010000006.1"/>
</dbReference>
<organism evidence="4 5">
    <name type="scientific">Cohnella ginsengisoli</name>
    <dbReference type="NCBI Taxonomy" id="425004"/>
    <lineage>
        <taxon>Bacteria</taxon>
        <taxon>Bacillati</taxon>
        <taxon>Bacillota</taxon>
        <taxon>Bacilli</taxon>
        <taxon>Bacillales</taxon>
        <taxon>Paenibacillaceae</taxon>
        <taxon>Cohnella</taxon>
    </lineage>
</organism>
<feature type="compositionally biased region" description="Low complexity" evidence="1">
    <location>
        <begin position="71"/>
        <end position="82"/>
    </location>
</feature>
<reference evidence="4 5" key="1">
    <citation type="submission" date="2022-10" db="EMBL/GenBank/DDBJ databases">
        <title>Comparative genomic analysis of Cohnella hashimotonis sp. nov., isolated from the International Space Station.</title>
        <authorList>
            <person name="Simpson A."/>
            <person name="Venkateswaran K."/>
        </authorList>
    </citation>
    <scope>NUCLEOTIDE SEQUENCE [LARGE SCALE GENOMIC DNA]</scope>
    <source>
        <strain evidence="4 5">DSM 18997</strain>
    </source>
</reference>
<proteinExistence type="predicted"/>
<feature type="domain" description="Cadherin-like beta-sandwich-like" evidence="3">
    <location>
        <begin position="320"/>
        <end position="407"/>
    </location>
</feature>
<sequence length="946" mass="101875">MLKGTAWVDVKSIKSQEDDFKLETPTAIMGVRGTAFFARVNPATGGTNTAVMSGVVRFTSENMEQTGSGSGESLGSTGASGSKTIDLYPTQQISLEPTSGPDLRELTTLVDIEEIVKNASPEVIEAILRSKAKIDEENRQTIEKFKQTGLPPELPQSLDKFTQNAEELLGVIAKQAIKQKKIDEQQVKKIEEQEKTSFNLDKDQLSQLDQKEKAKLEKARQLAEEAAKKKATEEAAKLKELADKINAAALKAIEAAKLAQDEANRLAAEAAKRKAEEELLKKLNEQQKQQYQQDKANNQGSTTAPNTNTNNLPSNANLGSLSISGAALSPSFNAAVTAYRASVTSDKTSVVVGASVQESGASFTINGQVPGGGQRTVSLAYGDNEITVLVTAQNGSTQAYKVTVTRQLLNNVSVVFAGQSGIDIDFNSTNAPAPLSIPSGSSNLTLVVPVTGPEIDIAVNGQNVEPIPMFTAARTLLPDQIAWRYVIPLAQASNEIEIKATIDGVVKSYKLFANRTMSSDAAVQSVSATSEDGTMAYEVRATGGNSWTVKVPADVTTIKLKINAINPDAKILMGANEFASGTVIPYTIINTTVPFQVRAADGTVPEVFNSISISRLPSSDASLSGLVLSHGTLSPAFASATTNYTANVGNAVESITVKPTASNGNATVAVNDTTVQSGNQSELIPLRVGTNQITVEVMAQNGSRQKYTIIITRAGDTPPHLTSWSAHTSEGDVLTWIYSVQWGDGIPLDTYAATVPNRDTDQVELTLNFDESMYDYAVIYPSQGEEIEFFNGQPKSLPLQDGEISRYELYMYKNGQSDENIRDVLKIRKGVSDFSSAMTALDVEDQDENTYSVLPWSADKEYVLYADADAESLSFDSYDYRNGLTIKDANDDPFENAAFDIPLDPGDTLLNVHIADEFSEEVFKLRVVKTPLSPSLKLSRLTVEGE</sequence>
<evidence type="ECO:0000259" key="3">
    <source>
        <dbReference type="Pfam" id="PF12733"/>
    </source>
</evidence>
<dbReference type="Pfam" id="PF12733">
    <property type="entry name" value="Cadherin-like"/>
    <property type="match status" value="2"/>
</dbReference>
<dbReference type="Gene3D" id="2.60.120.1440">
    <property type="match status" value="1"/>
</dbReference>
<feature type="domain" description="FecR protein" evidence="2">
    <location>
        <begin position="1"/>
        <end position="57"/>
    </location>
</feature>
<dbReference type="EMBL" id="JAPDHZ010000006">
    <property type="protein sequence ID" value="MDG0794493.1"/>
    <property type="molecule type" value="Genomic_DNA"/>
</dbReference>
<feature type="region of interest" description="Disordered" evidence="1">
    <location>
        <begin position="63"/>
        <end position="82"/>
    </location>
</feature>
<evidence type="ECO:0000313" key="4">
    <source>
        <dbReference type="EMBL" id="MDG0794493.1"/>
    </source>
</evidence>